<name>A0A6M3KGJ2_9ZZZZ</name>
<evidence type="ECO:0000259" key="1">
    <source>
        <dbReference type="Pfam" id="PF13392"/>
    </source>
</evidence>
<dbReference type="Pfam" id="PF13392">
    <property type="entry name" value="HNH_3"/>
    <property type="match status" value="1"/>
</dbReference>
<dbReference type="InterPro" id="IPR003615">
    <property type="entry name" value="HNH_nuc"/>
</dbReference>
<dbReference type="EMBL" id="MT142444">
    <property type="protein sequence ID" value="QJA81002.1"/>
    <property type="molecule type" value="Genomic_DNA"/>
</dbReference>
<feature type="domain" description="HNH nuclease" evidence="1">
    <location>
        <begin position="101"/>
        <end position="139"/>
    </location>
</feature>
<keyword evidence="3" id="KW-0255">Endonuclease</keyword>
<proteinExistence type="predicted"/>
<keyword evidence="3" id="KW-0540">Nuclease</keyword>
<reference evidence="3" key="1">
    <citation type="submission" date="2020-03" db="EMBL/GenBank/DDBJ databases">
        <title>The deep terrestrial virosphere.</title>
        <authorList>
            <person name="Holmfeldt K."/>
            <person name="Nilsson E."/>
            <person name="Simone D."/>
            <person name="Lopez-Fernandez M."/>
            <person name="Wu X."/>
            <person name="de Brujin I."/>
            <person name="Lundin D."/>
            <person name="Andersson A."/>
            <person name="Bertilsson S."/>
            <person name="Dopson M."/>
        </authorList>
    </citation>
    <scope>NUCLEOTIDE SEQUENCE</scope>
    <source>
        <strain evidence="3">MM415A00606</strain>
        <strain evidence="2">MM415B01303</strain>
    </source>
</reference>
<gene>
    <name evidence="3" type="ORF">MM415A00606_0003</name>
    <name evidence="2" type="ORF">MM415B01303_0026</name>
</gene>
<dbReference type="AlphaFoldDB" id="A0A6M3KGJ2"/>
<organism evidence="3">
    <name type="scientific">viral metagenome</name>
    <dbReference type="NCBI Taxonomy" id="1070528"/>
    <lineage>
        <taxon>unclassified sequences</taxon>
        <taxon>metagenomes</taxon>
        <taxon>organismal metagenomes</taxon>
    </lineage>
</organism>
<accession>A0A6M3KGJ2</accession>
<dbReference type="GO" id="GO:0004519">
    <property type="term" value="F:endonuclease activity"/>
    <property type="evidence" value="ECO:0007669"/>
    <property type="project" value="UniProtKB-KW"/>
</dbReference>
<dbReference type="Gene3D" id="3.90.75.20">
    <property type="match status" value="1"/>
</dbReference>
<evidence type="ECO:0000313" key="2">
    <source>
        <dbReference type="EMBL" id="QJA59391.1"/>
    </source>
</evidence>
<protein>
    <submittedName>
        <fullName evidence="3">Putative homing endonuclease</fullName>
    </submittedName>
</protein>
<sequence>MPQIGEIKHGKDIGKPKSPFSNFIWHACEHCSKERWVHFVNSNPVNTLCLKCHNRSEREHHHPRWKGGRNKHREGYIIIRIFPEDPIYPMCHSRDGYILEHRYIMANHLGRCLESWEIVHHKNRIKDDNRIENLELISDISHRQITILGSKIDMLLNGQRELKEEIRLLRLENKMLREKSTL</sequence>
<dbReference type="InterPro" id="IPR044925">
    <property type="entry name" value="His-Me_finger_sf"/>
</dbReference>
<dbReference type="EMBL" id="MT141367">
    <property type="protein sequence ID" value="QJA59391.1"/>
    <property type="molecule type" value="Genomic_DNA"/>
</dbReference>
<keyword evidence="3" id="KW-0378">Hydrolase</keyword>
<dbReference type="SUPFAM" id="SSF54060">
    <property type="entry name" value="His-Me finger endonucleases"/>
    <property type="match status" value="1"/>
</dbReference>
<evidence type="ECO:0000313" key="3">
    <source>
        <dbReference type="EMBL" id="QJA81002.1"/>
    </source>
</evidence>